<reference evidence="2 3" key="1">
    <citation type="submission" date="2019-01" db="EMBL/GenBank/DDBJ databases">
        <title>Intercellular communication is required for trap formation in the nematode-trapping fungus Duddingtonia flagrans.</title>
        <authorList>
            <person name="Youssar L."/>
            <person name="Wernet V."/>
            <person name="Hensel N."/>
            <person name="Hildebrandt H.-G."/>
            <person name="Fischer R."/>
        </authorList>
    </citation>
    <scope>NUCLEOTIDE SEQUENCE [LARGE SCALE GENOMIC DNA]</scope>
    <source>
        <strain evidence="2 3">CBS H-5679</strain>
    </source>
</reference>
<organism evidence="2 3">
    <name type="scientific">Arthrobotrys flagrans</name>
    <name type="common">Nematode-trapping fungus</name>
    <name type="synonym">Trichothecium flagrans</name>
    <dbReference type="NCBI Taxonomy" id="97331"/>
    <lineage>
        <taxon>Eukaryota</taxon>
        <taxon>Fungi</taxon>
        <taxon>Dikarya</taxon>
        <taxon>Ascomycota</taxon>
        <taxon>Pezizomycotina</taxon>
        <taxon>Orbiliomycetes</taxon>
        <taxon>Orbiliales</taxon>
        <taxon>Orbiliaceae</taxon>
        <taxon>Arthrobotrys</taxon>
    </lineage>
</organism>
<sequence>MPPRTPSLTPSGDSATPADANLTKSAPRPTRIPSPETPTHLPWPPSRRSRPHIRRLSVITTLKSKSSCRGSHRIDVGIKEKKDASEKLKRIEVKVEESYNKCMELLGVLDGENYAIDFQYGVAIHGEEYMKKHYDVPKGYEIPANSAGIIPRINHIQETLTDMIVKELKFTAHSEWFYNDLLKKAVQKVRNEEADYLTSMDSE</sequence>
<dbReference type="AlphaFoldDB" id="A0A436ZTW9"/>
<accession>A0A436ZTW9</accession>
<name>A0A436ZTW9_ARTFL</name>
<dbReference type="EMBL" id="SAEB01000009">
    <property type="protein sequence ID" value="RVD82245.1"/>
    <property type="molecule type" value="Genomic_DNA"/>
</dbReference>
<gene>
    <name evidence="2" type="ORF">DFL_006678</name>
</gene>
<comment type="caution">
    <text evidence="2">The sequence shown here is derived from an EMBL/GenBank/DDBJ whole genome shotgun (WGS) entry which is preliminary data.</text>
</comment>
<dbReference type="Proteomes" id="UP000283090">
    <property type="component" value="Unassembled WGS sequence"/>
</dbReference>
<dbReference type="VEuPathDB" id="FungiDB:DFL_006678"/>
<protein>
    <submittedName>
        <fullName evidence="2">Uncharacterized protein</fullName>
    </submittedName>
</protein>
<proteinExistence type="predicted"/>
<dbReference type="GeneID" id="93588989"/>
<evidence type="ECO:0000313" key="2">
    <source>
        <dbReference type="EMBL" id="RVD82245.1"/>
    </source>
</evidence>
<feature type="compositionally biased region" description="Pro residues" evidence="1">
    <location>
        <begin position="30"/>
        <end position="45"/>
    </location>
</feature>
<dbReference type="RefSeq" id="XP_067487789.1">
    <property type="nucleotide sequence ID" value="XM_067636142.1"/>
</dbReference>
<dbReference type="OrthoDB" id="5301965at2759"/>
<feature type="region of interest" description="Disordered" evidence="1">
    <location>
        <begin position="1"/>
        <end position="50"/>
    </location>
</feature>
<evidence type="ECO:0000313" key="3">
    <source>
        <dbReference type="Proteomes" id="UP000283090"/>
    </source>
</evidence>
<feature type="compositionally biased region" description="Polar residues" evidence="1">
    <location>
        <begin position="1"/>
        <end position="14"/>
    </location>
</feature>
<evidence type="ECO:0000256" key="1">
    <source>
        <dbReference type="SAM" id="MobiDB-lite"/>
    </source>
</evidence>
<keyword evidence="3" id="KW-1185">Reference proteome</keyword>